<feature type="compositionally biased region" description="Basic and acidic residues" evidence="5">
    <location>
        <begin position="524"/>
        <end position="540"/>
    </location>
</feature>
<dbReference type="Pfam" id="PF00447">
    <property type="entry name" value="HSF_DNA-bind"/>
    <property type="match status" value="1"/>
</dbReference>
<dbReference type="PANTHER" id="PTHR10015">
    <property type="entry name" value="HEAT SHOCK TRANSCRIPTION FACTOR"/>
    <property type="match status" value="1"/>
</dbReference>
<dbReference type="InterPro" id="IPR036390">
    <property type="entry name" value="WH_DNA-bd_sf"/>
</dbReference>
<evidence type="ECO:0000259" key="6">
    <source>
        <dbReference type="SMART" id="SM00415"/>
    </source>
</evidence>
<dbReference type="InterPro" id="IPR000232">
    <property type="entry name" value="HSF_DNA-bd"/>
</dbReference>
<feature type="compositionally biased region" description="Low complexity" evidence="5">
    <location>
        <begin position="12"/>
        <end position="24"/>
    </location>
</feature>
<feature type="region of interest" description="Disordered" evidence="5">
    <location>
        <begin position="491"/>
        <end position="557"/>
    </location>
</feature>
<feature type="compositionally biased region" description="Low complexity" evidence="5">
    <location>
        <begin position="278"/>
        <end position="292"/>
    </location>
</feature>
<feature type="region of interest" description="Disordered" evidence="5">
    <location>
        <begin position="278"/>
        <end position="307"/>
    </location>
</feature>
<dbReference type="PANTHER" id="PTHR10015:SF206">
    <property type="entry name" value="HSF-TYPE DNA-BINDING DOMAIN-CONTAINING PROTEIN"/>
    <property type="match status" value="1"/>
</dbReference>
<dbReference type="EMBL" id="JALLBG020000270">
    <property type="protein sequence ID" value="KAL3757215.1"/>
    <property type="molecule type" value="Genomic_DNA"/>
</dbReference>
<dbReference type="GO" id="GO:0003677">
    <property type="term" value="F:DNA binding"/>
    <property type="evidence" value="ECO:0007669"/>
    <property type="project" value="UniProtKB-KW"/>
</dbReference>
<evidence type="ECO:0000256" key="2">
    <source>
        <dbReference type="ARBA" id="ARBA00023125"/>
    </source>
</evidence>
<comment type="subcellular location">
    <subcellularLocation>
        <location evidence="1">Nucleus</location>
    </subcellularLocation>
</comment>
<keyword evidence="3" id="KW-0539">Nucleus</keyword>
<dbReference type="FunFam" id="1.10.10.10:FF:000479">
    <property type="entry name" value="Predicted protein"/>
    <property type="match status" value="1"/>
</dbReference>
<reference evidence="7 8" key="1">
    <citation type="submission" date="2024-10" db="EMBL/GenBank/DDBJ databases">
        <title>Updated reference genomes for cyclostephanoid diatoms.</title>
        <authorList>
            <person name="Roberts W.R."/>
            <person name="Alverson A.J."/>
        </authorList>
    </citation>
    <scope>NUCLEOTIDE SEQUENCE [LARGE SCALE GENOMIC DNA]</scope>
    <source>
        <strain evidence="7 8">AJA232-27</strain>
    </source>
</reference>
<dbReference type="SUPFAM" id="SSF46785">
    <property type="entry name" value="Winged helix' DNA-binding domain"/>
    <property type="match status" value="1"/>
</dbReference>
<evidence type="ECO:0000256" key="4">
    <source>
        <dbReference type="RuleBase" id="RU004020"/>
    </source>
</evidence>
<dbReference type="Gene3D" id="1.10.10.10">
    <property type="entry name" value="Winged helix-like DNA-binding domain superfamily/Winged helix DNA-binding domain"/>
    <property type="match status" value="1"/>
</dbReference>
<feature type="region of interest" description="Disordered" evidence="5">
    <location>
        <begin position="1"/>
        <end position="35"/>
    </location>
</feature>
<dbReference type="GO" id="GO:0005634">
    <property type="term" value="C:nucleus"/>
    <property type="evidence" value="ECO:0007669"/>
    <property type="project" value="UniProtKB-SubCell"/>
</dbReference>
<dbReference type="Proteomes" id="UP001530293">
    <property type="component" value="Unassembled WGS sequence"/>
</dbReference>
<evidence type="ECO:0000313" key="7">
    <source>
        <dbReference type="EMBL" id="KAL3757215.1"/>
    </source>
</evidence>
<dbReference type="InterPro" id="IPR036388">
    <property type="entry name" value="WH-like_DNA-bd_sf"/>
</dbReference>
<comment type="caution">
    <text evidence="7">The sequence shown here is derived from an EMBL/GenBank/DDBJ whole genome shotgun (WGS) entry which is preliminary data.</text>
</comment>
<comment type="similarity">
    <text evidence="4">Belongs to the HSF family.</text>
</comment>
<dbReference type="AlphaFoldDB" id="A0ABD3M9L0"/>
<feature type="domain" description="HSF-type DNA-binding" evidence="6">
    <location>
        <begin position="60"/>
        <end position="154"/>
    </location>
</feature>
<protein>
    <recommendedName>
        <fullName evidence="6">HSF-type DNA-binding domain-containing protein</fullName>
    </recommendedName>
</protein>
<evidence type="ECO:0000256" key="1">
    <source>
        <dbReference type="ARBA" id="ARBA00004123"/>
    </source>
</evidence>
<name>A0ABD3M9L0_9STRA</name>
<sequence length="557" mass="61690">MERSYNNGSDGGSAQSSSSAPTPGNGNGGGRTAPRVVDHTYRDFSNYLQHAGQVDRHKKVEANFPAKLHQMLSDPQFSNIIVWMPHGRAWRIVDKELLMSKIHKYFALKRFHSFIRQLSGWGFKRLHQPGLDHGCYYHECFLRGIPLLTWLMRRVPTNTGKPVPHIEGEPDFYEIAKRHPIPPVTEDRYYPYQAAARGLPPPSASSRTSSTTSAHAAASSSVLYPTSISHMYSNHDRCENNYSTAADREILSGAANTMTSSMSHLHVAAHDAAISSLSLPSSRESSQSQLRSDGSKASCEAGEMNQQQAWYQVRNEERMRNEDNNLAGRSGITRKKSPPPATTNDYLSTGGGAANASAQQGNYQRPTPNPSHHSTSTFTDVQNLMNQPPNTGISSEQHNFVNCYHPPLTAFQATAPIPPRFNAQHPTTPALSYTNYQQYPYHVNNGNTTFPNYSLPPGIPFSYPYYHHQHSSSEHDVPAWSSPTAYCPHFYAPPSPPPHQQQQQQVVPPPTTDDSSPLFAFLEAHQDHQTKEQGATKEDGGGGSGNEGMTNEFSFDF</sequence>
<feature type="region of interest" description="Disordered" evidence="5">
    <location>
        <begin position="322"/>
        <end position="397"/>
    </location>
</feature>
<keyword evidence="8" id="KW-1185">Reference proteome</keyword>
<gene>
    <name evidence="7" type="ORF">ACHAWU_003877</name>
</gene>
<organism evidence="7 8">
    <name type="scientific">Discostella pseudostelligera</name>
    <dbReference type="NCBI Taxonomy" id="259834"/>
    <lineage>
        <taxon>Eukaryota</taxon>
        <taxon>Sar</taxon>
        <taxon>Stramenopiles</taxon>
        <taxon>Ochrophyta</taxon>
        <taxon>Bacillariophyta</taxon>
        <taxon>Coscinodiscophyceae</taxon>
        <taxon>Thalassiosirophycidae</taxon>
        <taxon>Stephanodiscales</taxon>
        <taxon>Stephanodiscaceae</taxon>
        <taxon>Discostella</taxon>
    </lineage>
</organism>
<evidence type="ECO:0000313" key="8">
    <source>
        <dbReference type="Proteomes" id="UP001530293"/>
    </source>
</evidence>
<evidence type="ECO:0000256" key="5">
    <source>
        <dbReference type="SAM" id="MobiDB-lite"/>
    </source>
</evidence>
<proteinExistence type="inferred from homology"/>
<evidence type="ECO:0000256" key="3">
    <source>
        <dbReference type="ARBA" id="ARBA00023242"/>
    </source>
</evidence>
<feature type="compositionally biased region" description="Polar residues" evidence="5">
    <location>
        <begin position="363"/>
        <end position="397"/>
    </location>
</feature>
<dbReference type="SMART" id="SM00415">
    <property type="entry name" value="HSF"/>
    <property type="match status" value="1"/>
</dbReference>
<keyword evidence="2" id="KW-0238">DNA-binding</keyword>
<accession>A0ABD3M9L0</accession>